<protein>
    <submittedName>
        <fullName evidence="2">DNA-binding transcriptional regulator AlpA</fullName>
    </submittedName>
</protein>
<reference evidence="2 3" key="1">
    <citation type="submission" date="2023-08" db="EMBL/GenBank/DDBJ databases">
        <title>Functional and genomic diversity of the sorghum phyllosphere microbiome.</title>
        <authorList>
            <person name="Shade A."/>
        </authorList>
    </citation>
    <scope>NUCLEOTIDE SEQUENCE [LARGE SCALE GENOMIC DNA]</scope>
    <source>
        <strain evidence="2 3">SORGH_AS_0445</strain>
    </source>
</reference>
<keyword evidence="3" id="KW-1185">Reference proteome</keyword>
<dbReference type="EMBL" id="JAVIZQ010000001">
    <property type="protein sequence ID" value="MDR6142407.1"/>
    <property type="molecule type" value="Genomic_DNA"/>
</dbReference>
<evidence type="ECO:0000313" key="3">
    <source>
        <dbReference type="Proteomes" id="UP001249291"/>
    </source>
</evidence>
<dbReference type="GO" id="GO:0003677">
    <property type="term" value="F:DNA binding"/>
    <property type="evidence" value="ECO:0007669"/>
    <property type="project" value="UniProtKB-KW"/>
</dbReference>
<dbReference type="Proteomes" id="UP001249291">
    <property type="component" value="Unassembled WGS sequence"/>
</dbReference>
<keyword evidence="2" id="KW-0238">DNA-binding</keyword>
<proteinExistence type="predicted"/>
<evidence type="ECO:0000259" key="1">
    <source>
        <dbReference type="Pfam" id="PF12728"/>
    </source>
</evidence>
<organism evidence="2 3">
    <name type="scientific">Microbacterium foliorum</name>
    <dbReference type="NCBI Taxonomy" id="104336"/>
    <lineage>
        <taxon>Bacteria</taxon>
        <taxon>Bacillati</taxon>
        <taxon>Actinomycetota</taxon>
        <taxon>Actinomycetes</taxon>
        <taxon>Micrococcales</taxon>
        <taxon>Microbacteriaceae</taxon>
        <taxon>Microbacterium</taxon>
    </lineage>
</organism>
<gene>
    <name evidence="2" type="ORF">QE375_001961</name>
</gene>
<comment type="caution">
    <text evidence="2">The sequence shown here is derived from an EMBL/GenBank/DDBJ whole genome shotgun (WGS) entry which is preliminary data.</text>
</comment>
<accession>A0ABU1HRF3</accession>
<name>A0ABU1HRF3_9MICO</name>
<sequence length="102" mass="11305">MSMSAAMDALVDEIVERVTREVLATIDIPPSECVCEHLQAPVGVFTTRQAAAYCGLSSAQSLYNLISQGEGPTYFKQGRRNAFYESDLDEWTQSRLTRPSAR</sequence>
<dbReference type="Pfam" id="PF12728">
    <property type="entry name" value="HTH_17"/>
    <property type="match status" value="1"/>
</dbReference>
<feature type="domain" description="Helix-turn-helix" evidence="1">
    <location>
        <begin position="45"/>
        <end position="95"/>
    </location>
</feature>
<dbReference type="InterPro" id="IPR041657">
    <property type="entry name" value="HTH_17"/>
</dbReference>
<evidence type="ECO:0000313" key="2">
    <source>
        <dbReference type="EMBL" id="MDR6142407.1"/>
    </source>
</evidence>